<accession>A0ABS8T1M1</accession>
<evidence type="ECO:0000313" key="2">
    <source>
        <dbReference type="Proteomes" id="UP000823775"/>
    </source>
</evidence>
<name>A0ABS8T1M1_DATST</name>
<organism evidence="1 2">
    <name type="scientific">Datura stramonium</name>
    <name type="common">Jimsonweed</name>
    <name type="synonym">Common thornapple</name>
    <dbReference type="NCBI Taxonomy" id="4076"/>
    <lineage>
        <taxon>Eukaryota</taxon>
        <taxon>Viridiplantae</taxon>
        <taxon>Streptophyta</taxon>
        <taxon>Embryophyta</taxon>
        <taxon>Tracheophyta</taxon>
        <taxon>Spermatophyta</taxon>
        <taxon>Magnoliopsida</taxon>
        <taxon>eudicotyledons</taxon>
        <taxon>Gunneridae</taxon>
        <taxon>Pentapetalae</taxon>
        <taxon>asterids</taxon>
        <taxon>lamiids</taxon>
        <taxon>Solanales</taxon>
        <taxon>Solanaceae</taxon>
        <taxon>Solanoideae</taxon>
        <taxon>Datureae</taxon>
        <taxon>Datura</taxon>
    </lineage>
</organism>
<keyword evidence="2" id="KW-1185">Reference proteome</keyword>
<sequence>MRSVRGIMRLQRYRSDYWLFGLSIKFIDFHKSLSRYEFVLPLAKYLLRNATVLEKCKESDVSRDRVKMETGAPEQFLDDRYRCSAVVPCCITGISAPIVTVNTHFLHILPSR</sequence>
<evidence type="ECO:0008006" key="3">
    <source>
        <dbReference type="Google" id="ProtNLM"/>
    </source>
</evidence>
<proteinExistence type="predicted"/>
<reference evidence="1 2" key="1">
    <citation type="journal article" date="2021" name="BMC Genomics">
        <title>Datura genome reveals duplications of psychoactive alkaloid biosynthetic genes and high mutation rate following tissue culture.</title>
        <authorList>
            <person name="Rajewski A."/>
            <person name="Carter-House D."/>
            <person name="Stajich J."/>
            <person name="Litt A."/>
        </authorList>
    </citation>
    <scope>NUCLEOTIDE SEQUENCE [LARGE SCALE GENOMIC DNA]</scope>
    <source>
        <strain evidence="1">AR-01</strain>
    </source>
</reference>
<gene>
    <name evidence="1" type="ORF">HAX54_000335</name>
</gene>
<dbReference type="Proteomes" id="UP000823775">
    <property type="component" value="Unassembled WGS sequence"/>
</dbReference>
<comment type="caution">
    <text evidence="1">The sequence shown here is derived from an EMBL/GenBank/DDBJ whole genome shotgun (WGS) entry which is preliminary data.</text>
</comment>
<protein>
    <recommendedName>
        <fullName evidence="3">FBD domain-containing protein</fullName>
    </recommendedName>
</protein>
<dbReference type="EMBL" id="JACEIK010001009">
    <property type="protein sequence ID" value="MCD7464983.1"/>
    <property type="molecule type" value="Genomic_DNA"/>
</dbReference>
<evidence type="ECO:0000313" key="1">
    <source>
        <dbReference type="EMBL" id="MCD7464983.1"/>
    </source>
</evidence>